<evidence type="ECO:0000313" key="5">
    <source>
        <dbReference type="Proteomes" id="UP000183997"/>
    </source>
</evidence>
<dbReference type="PANTHER" id="PTHR30576:SF0">
    <property type="entry name" value="UNDECAPRENYL-PHOSPHATE N-ACETYLGALACTOSAMINYL 1-PHOSPHATE TRANSFERASE-RELATED"/>
    <property type="match status" value="1"/>
</dbReference>
<dbReference type="RefSeq" id="WP_274377402.1">
    <property type="nucleotide sequence ID" value="NZ_FRAR01000023.1"/>
</dbReference>
<keyword evidence="2" id="KW-1133">Transmembrane helix</keyword>
<reference evidence="5" key="1">
    <citation type="submission" date="2016-11" db="EMBL/GenBank/DDBJ databases">
        <authorList>
            <person name="Varghese N."/>
            <person name="Submissions S."/>
        </authorList>
    </citation>
    <scope>NUCLEOTIDE SEQUENCE [LARGE SCALE GENOMIC DNA]</scope>
    <source>
        <strain evidence="5">DSM 10349</strain>
    </source>
</reference>
<organism evidence="4 5">
    <name type="scientific">Desulforamulus aeronauticus DSM 10349</name>
    <dbReference type="NCBI Taxonomy" id="1121421"/>
    <lineage>
        <taxon>Bacteria</taxon>
        <taxon>Bacillati</taxon>
        <taxon>Bacillota</taxon>
        <taxon>Clostridia</taxon>
        <taxon>Eubacteriales</taxon>
        <taxon>Peptococcaceae</taxon>
        <taxon>Desulforamulus</taxon>
    </lineage>
</organism>
<dbReference type="PANTHER" id="PTHR30576">
    <property type="entry name" value="COLANIC BIOSYNTHESIS UDP-GLUCOSE LIPID CARRIER TRANSFERASE"/>
    <property type="match status" value="1"/>
</dbReference>
<evidence type="ECO:0000313" key="4">
    <source>
        <dbReference type="EMBL" id="SHK76357.1"/>
    </source>
</evidence>
<sequence>MLHGSCRNVRDGKEGQTIIIYKHFVKPVFDFIFALILMIPILPVILIAALLIHLEDGGKPFYNSPRLGKNGRIFIMYKLRTMKENAPDIRNEDLTTYNSKNDPRLTKIGKFLRETSIDETPQIFNILKGDMSFIGPRPDLPPAFKRYTEEEKKRVLVRPGITGYTQAFHRNALAFEVRNQVNNYYVENISFRLDAEILFKTISSILRLKSVYRNGRGRDERNERRPWK</sequence>
<keyword evidence="4" id="KW-0808">Transferase</keyword>
<dbReference type="Proteomes" id="UP000183997">
    <property type="component" value="Unassembled WGS sequence"/>
</dbReference>
<dbReference type="EMBL" id="FRAR01000023">
    <property type="protein sequence ID" value="SHK76357.1"/>
    <property type="molecule type" value="Genomic_DNA"/>
</dbReference>
<evidence type="ECO:0000256" key="1">
    <source>
        <dbReference type="ARBA" id="ARBA00006464"/>
    </source>
</evidence>
<proteinExistence type="inferred from homology"/>
<dbReference type="Pfam" id="PF02397">
    <property type="entry name" value="Bac_transf"/>
    <property type="match status" value="1"/>
</dbReference>
<evidence type="ECO:0000259" key="3">
    <source>
        <dbReference type="Pfam" id="PF02397"/>
    </source>
</evidence>
<accession>A0A1M6V4D3</accession>
<dbReference type="InterPro" id="IPR003362">
    <property type="entry name" value="Bact_transf"/>
</dbReference>
<protein>
    <submittedName>
        <fullName evidence="4">Sugar transferase involved in LPS biosynthesis (Colanic, teichoic acid)</fullName>
    </submittedName>
</protein>
<gene>
    <name evidence="4" type="ORF">SAMN02745123_03042</name>
</gene>
<keyword evidence="2" id="KW-0472">Membrane</keyword>
<feature type="domain" description="Bacterial sugar transferase" evidence="3">
    <location>
        <begin position="26"/>
        <end position="206"/>
    </location>
</feature>
<name>A0A1M6V4D3_9FIRM</name>
<dbReference type="GO" id="GO:0016780">
    <property type="term" value="F:phosphotransferase activity, for other substituted phosphate groups"/>
    <property type="evidence" value="ECO:0007669"/>
    <property type="project" value="TreeGrafter"/>
</dbReference>
<evidence type="ECO:0000256" key="2">
    <source>
        <dbReference type="SAM" id="Phobius"/>
    </source>
</evidence>
<comment type="similarity">
    <text evidence="1">Belongs to the bacterial sugar transferase family.</text>
</comment>
<feature type="transmembrane region" description="Helical" evidence="2">
    <location>
        <begin position="31"/>
        <end position="52"/>
    </location>
</feature>
<dbReference type="STRING" id="1121421.SAMN02745123_03042"/>
<keyword evidence="2" id="KW-0812">Transmembrane</keyword>
<dbReference type="AlphaFoldDB" id="A0A1M6V4D3"/>
<keyword evidence="5" id="KW-1185">Reference proteome</keyword>